<dbReference type="AlphaFoldDB" id="A0A165JXC1"/>
<sequence length="54" mass="5881">MIPRPPEAPIGTPSKDRTGEAPNPRHSQCSIATFRITNLRGGQSPPELGARYRP</sequence>
<reference evidence="2 3" key="1">
    <citation type="journal article" date="2016" name="Mol. Biol. Evol.">
        <title>Comparative Genomics of Early-Diverging Mushroom-Forming Fungi Provides Insights into the Origins of Lignocellulose Decay Capabilities.</title>
        <authorList>
            <person name="Nagy L.G."/>
            <person name="Riley R."/>
            <person name="Tritt A."/>
            <person name="Adam C."/>
            <person name="Daum C."/>
            <person name="Floudas D."/>
            <person name="Sun H."/>
            <person name="Yadav J.S."/>
            <person name="Pangilinan J."/>
            <person name="Larsson K.H."/>
            <person name="Matsuura K."/>
            <person name="Barry K."/>
            <person name="Labutti K."/>
            <person name="Kuo R."/>
            <person name="Ohm R.A."/>
            <person name="Bhattacharya S.S."/>
            <person name="Shirouzu T."/>
            <person name="Yoshinaga Y."/>
            <person name="Martin F.M."/>
            <person name="Grigoriev I.V."/>
            <person name="Hibbett D.S."/>
        </authorList>
    </citation>
    <scope>NUCLEOTIDE SEQUENCE [LARGE SCALE GENOMIC DNA]</scope>
    <source>
        <strain evidence="2 3">HHB12733</strain>
    </source>
</reference>
<feature type="region of interest" description="Disordered" evidence="1">
    <location>
        <begin position="1"/>
        <end position="54"/>
    </location>
</feature>
<protein>
    <submittedName>
        <fullName evidence="2">Uncharacterized protein</fullName>
    </submittedName>
</protein>
<evidence type="ECO:0000313" key="3">
    <source>
        <dbReference type="Proteomes" id="UP000076842"/>
    </source>
</evidence>
<evidence type="ECO:0000256" key="1">
    <source>
        <dbReference type="SAM" id="MobiDB-lite"/>
    </source>
</evidence>
<name>A0A165JXC1_9BASI</name>
<organism evidence="2 3">
    <name type="scientific">Calocera cornea HHB12733</name>
    <dbReference type="NCBI Taxonomy" id="1353952"/>
    <lineage>
        <taxon>Eukaryota</taxon>
        <taxon>Fungi</taxon>
        <taxon>Dikarya</taxon>
        <taxon>Basidiomycota</taxon>
        <taxon>Agaricomycotina</taxon>
        <taxon>Dacrymycetes</taxon>
        <taxon>Dacrymycetales</taxon>
        <taxon>Dacrymycetaceae</taxon>
        <taxon>Calocera</taxon>
    </lineage>
</organism>
<dbReference type="EMBL" id="KV423917">
    <property type="protein sequence ID" value="KZT62394.1"/>
    <property type="molecule type" value="Genomic_DNA"/>
</dbReference>
<keyword evidence="3" id="KW-1185">Reference proteome</keyword>
<gene>
    <name evidence="2" type="ORF">CALCODRAFT_490224</name>
</gene>
<proteinExistence type="predicted"/>
<dbReference type="Proteomes" id="UP000076842">
    <property type="component" value="Unassembled WGS sequence"/>
</dbReference>
<evidence type="ECO:0000313" key="2">
    <source>
        <dbReference type="EMBL" id="KZT62394.1"/>
    </source>
</evidence>
<dbReference type="InParanoid" id="A0A165JXC1"/>
<accession>A0A165JXC1</accession>